<feature type="transmembrane region" description="Helical" evidence="7">
    <location>
        <begin position="857"/>
        <end position="882"/>
    </location>
</feature>
<feature type="transmembrane region" description="Helical" evidence="7">
    <location>
        <begin position="826"/>
        <end position="851"/>
    </location>
</feature>
<feature type="transmembrane region" description="Helical" evidence="7">
    <location>
        <begin position="438"/>
        <end position="458"/>
    </location>
</feature>
<evidence type="ECO:0000256" key="7">
    <source>
        <dbReference type="SAM" id="Phobius"/>
    </source>
</evidence>
<sequence length="975" mass="110858">MLKKFNKIKNSKNRPAFIAGFTILFWLIIIASNINQVLHLSQHLTDEGDFSSSASSESRIASNIIAKYQEDNSTFFLIIRNRNGSSILTEEMYKKTAEIEKNITSNRLIGPYLSSSTPYSSIFDTTDNLLRSVLSLQWYSTKFIISSSAIMWGGIEYFCDNWLKYYNDSANLTSSVENADYFTKQFLEEYISDINSSIFLPIMNSFISNFSALFLKNLKFEENIPSNVSEAISFSSSLISSNKTFFSQIATDSRFLDTLVFLSSSFNINRWNESYYLYLKTSEFLFNSTKKPDVDFINEVYSNGSLTGFVNAKNKYLIPLLRLEKTIPPISEDMIISLLTLYTNYNKTREPDTMIILFNTALSYKTVNGYDLYKEIIRILPLLQKENPSLEIEVTGFDLFIIELTEDSENQAKKMDIIVIVFLIVILVLAYRSPILPLIQILAIGIAMVVSRSIFILISKTVYPLSSTSLILMSINLLGATTDYSVFLIGDYLLMYEKIKDKKKSIKETLERTAKSIVISSISLAIGFGSLIFSRIPSIRGMGIGGAIGFLSGMVVSLTVVPSCLFLIKQEFLTKWKFKKKILPKFDLFGKSQKLVLKHPTRVFFAFTIISALCFGLFFITPLDYSQLSTAPDRYISKQGFNLISEHLGEDKLNQIVILYKTPENESFMFKNNSLNIDAIKKVEKTIAELMKNTNFTYIYGVSHPLGKPFSESLENTSYFLYQEILLLTTKFILPDSRYALVTCGSPFKEEDIKLDQQVSIIRDTIKELIDTPQFEDWEILVTGFPVTLVDGKRIIQEDFLLISLMILVSSFILLVFFMKDVFMAFRILLTIVISLGLNLGLFAIFSHIFFGGSILFMVPLFLFSVLISLGLDFDILFLGIFNRLLKKTGELESSIFNSVKQTMSNISIAGIIMMATYFSLIFTNSIQMIQIGLGLSIGIFIDVFISRLFIVPSAVILTSKFEQKLKFWRKKDEN</sequence>
<proteinExistence type="inferred from homology"/>
<dbReference type="Proteomes" id="UP001201020">
    <property type="component" value="Chromosome"/>
</dbReference>
<dbReference type="InterPro" id="IPR050545">
    <property type="entry name" value="Mycobact_MmpL"/>
</dbReference>
<feature type="transmembrane region" description="Helical" evidence="7">
    <location>
        <begin position="603"/>
        <end position="623"/>
    </location>
</feature>
<feature type="transmembrane region" description="Helical" evidence="7">
    <location>
        <begin position="516"/>
        <end position="536"/>
    </location>
</feature>
<evidence type="ECO:0000313" key="9">
    <source>
        <dbReference type="EMBL" id="UJG41789.1"/>
    </source>
</evidence>
<organism evidence="9">
    <name type="scientific">Candidatus Heimdallarchaeum aukensis</name>
    <dbReference type="NCBI Taxonomy" id="2876573"/>
    <lineage>
        <taxon>Archaea</taxon>
        <taxon>Promethearchaeati</taxon>
        <taxon>Candidatus Heimdallarchaeota</taxon>
        <taxon>Candidatus Heimdallarchaeia (ex Rinke et al. 2021) (nom. nud.)</taxon>
        <taxon>Candidatus Heimdallarchaeales</taxon>
        <taxon>Candidatus Heimdallarchaeaceae</taxon>
        <taxon>Candidatus Heimdallarchaeum</taxon>
    </lineage>
</organism>
<dbReference type="PANTHER" id="PTHR33406">
    <property type="entry name" value="MEMBRANE PROTEIN MJ1562-RELATED"/>
    <property type="match status" value="1"/>
</dbReference>
<evidence type="ECO:0000256" key="4">
    <source>
        <dbReference type="ARBA" id="ARBA00022692"/>
    </source>
</evidence>
<gene>
    <name evidence="9" type="ORF">K9W45_04830</name>
</gene>
<dbReference type="SUPFAM" id="SSF82866">
    <property type="entry name" value="Multidrug efflux transporter AcrB transmembrane domain"/>
    <property type="match status" value="2"/>
</dbReference>
<dbReference type="GO" id="GO:0005886">
    <property type="term" value="C:plasma membrane"/>
    <property type="evidence" value="ECO:0007669"/>
    <property type="project" value="UniProtKB-SubCell"/>
</dbReference>
<feature type="transmembrane region" description="Helical" evidence="7">
    <location>
        <begin position="800"/>
        <end position="819"/>
    </location>
</feature>
<evidence type="ECO:0000256" key="2">
    <source>
        <dbReference type="ARBA" id="ARBA00010157"/>
    </source>
</evidence>
<feature type="transmembrane region" description="Helical" evidence="7">
    <location>
        <begin position="542"/>
        <end position="568"/>
    </location>
</feature>
<dbReference type="AlphaFoldDB" id="A0A9Y1FME5"/>
<comment type="similarity">
    <text evidence="2">Belongs to the resistance-nodulation-cell division (RND) (TC 2.A.6) family. MmpL subfamily.</text>
</comment>
<keyword evidence="6 7" id="KW-0472">Membrane</keyword>
<evidence type="ECO:0000259" key="8">
    <source>
        <dbReference type="PROSITE" id="PS50156"/>
    </source>
</evidence>
<reference evidence="9" key="1">
    <citation type="journal article" date="2022" name="Nat. Microbiol.">
        <title>Unique mobile elements and scalable gene flow at the prokaryote-eukaryote boundary revealed by circularized Asgard archaea genomes.</title>
        <authorList>
            <person name="Wu F."/>
            <person name="Speth D.R."/>
            <person name="Philosof A."/>
            <person name="Cremiere A."/>
            <person name="Narayanan A."/>
            <person name="Barco R.A."/>
            <person name="Connon S.A."/>
            <person name="Amend J.P."/>
            <person name="Antoshechkin I.A."/>
            <person name="Orphan V.J."/>
        </authorList>
    </citation>
    <scope>NUCLEOTIDE SEQUENCE</scope>
    <source>
        <strain evidence="9">PM71</strain>
    </source>
</reference>
<keyword evidence="3" id="KW-1003">Cell membrane</keyword>
<dbReference type="PROSITE" id="PS50156">
    <property type="entry name" value="SSD"/>
    <property type="match status" value="1"/>
</dbReference>
<keyword evidence="5 7" id="KW-1133">Transmembrane helix</keyword>
<protein>
    <submittedName>
        <fullName evidence="9">MMPL family transporter</fullName>
    </submittedName>
</protein>
<keyword evidence="4 7" id="KW-0812">Transmembrane</keyword>
<evidence type="ECO:0000256" key="6">
    <source>
        <dbReference type="ARBA" id="ARBA00023136"/>
    </source>
</evidence>
<accession>A0A9Y1FME5</accession>
<feature type="transmembrane region" description="Helical" evidence="7">
    <location>
        <begin position="903"/>
        <end position="923"/>
    </location>
</feature>
<name>A0A9Y1FME5_9ARCH</name>
<dbReference type="InterPro" id="IPR000731">
    <property type="entry name" value="SSD"/>
</dbReference>
<dbReference type="InterPro" id="IPR004869">
    <property type="entry name" value="MMPL_dom"/>
</dbReference>
<dbReference type="Gene3D" id="1.20.1640.10">
    <property type="entry name" value="Multidrug efflux transporter AcrB transmembrane domain"/>
    <property type="match status" value="2"/>
</dbReference>
<evidence type="ECO:0000256" key="5">
    <source>
        <dbReference type="ARBA" id="ARBA00022989"/>
    </source>
</evidence>
<comment type="subcellular location">
    <subcellularLocation>
        <location evidence="1">Cell membrane</location>
        <topology evidence="1">Multi-pass membrane protein</topology>
    </subcellularLocation>
</comment>
<evidence type="ECO:0000256" key="3">
    <source>
        <dbReference type="ARBA" id="ARBA00022475"/>
    </source>
</evidence>
<dbReference type="PANTHER" id="PTHR33406:SF6">
    <property type="entry name" value="MEMBRANE PROTEIN YDGH-RELATED"/>
    <property type="match status" value="1"/>
</dbReference>
<evidence type="ECO:0000256" key="1">
    <source>
        <dbReference type="ARBA" id="ARBA00004651"/>
    </source>
</evidence>
<feature type="transmembrane region" description="Helical" evidence="7">
    <location>
        <begin position="470"/>
        <end position="495"/>
    </location>
</feature>
<feature type="transmembrane region" description="Helical" evidence="7">
    <location>
        <begin position="415"/>
        <end position="431"/>
    </location>
</feature>
<feature type="domain" description="SSD" evidence="8">
    <location>
        <begin position="436"/>
        <end position="567"/>
    </location>
</feature>
<feature type="transmembrane region" description="Helical" evidence="7">
    <location>
        <begin position="929"/>
        <end position="958"/>
    </location>
</feature>
<dbReference type="EMBL" id="CP084166">
    <property type="protein sequence ID" value="UJG41789.1"/>
    <property type="molecule type" value="Genomic_DNA"/>
</dbReference>
<dbReference type="Pfam" id="PF03176">
    <property type="entry name" value="MMPL"/>
    <property type="match status" value="2"/>
</dbReference>